<evidence type="ECO:0000313" key="4">
    <source>
        <dbReference type="EMBL" id="KAK3929218.1"/>
    </source>
</evidence>
<evidence type="ECO:0000313" key="3">
    <source>
        <dbReference type="EMBL" id="KAK3924790.1"/>
    </source>
</evidence>
<reference evidence="2" key="1">
    <citation type="submission" date="2021-07" db="EMBL/GenBank/DDBJ databases">
        <authorList>
            <person name="Catto M.A."/>
            <person name="Jacobson A."/>
            <person name="Kennedy G."/>
            <person name="Labadie P."/>
            <person name="Hunt B.G."/>
            <person name="Srinivasan R."/>
        </authorList>
    </citation>
    <scope>NUCLEOTIDE SEQUENCE</scope>
    <source>
        <strain evidence="2">PL_HMW_Pooled</strain>
        <tissue evidence="2">Head</tissue>
    </source>
</reference>
<reference evidence="2" key="2">
    <citation type="journal article" date="2023" name="BMC Genomics">
        <title>Pest status, molecular evolution, and epigenetic factors derived from the genome assembly of Frankliniella fusca, a thysanopteran phytovirus vector.</title>
        <authorList>
            <person name="Catto M.A."/>
            <person name="Labadie P.E."/>
            <person name="Jacobson A.L."/>
            <person name="Kennedy G.G."/>
            <person name="Srinivasan R."/>
            <person name="Hunt B.G."/>
        </authorList>
    </citation>
    <scope>NUCLEOTIDE SEQUENCE</scope>
    <source>
        <strain evidence="2">PL_HMW_Pooled</strain>
    </source>
</reference>
<name>A0AAE1HP38_9NEOP</name>
<dbReference type="EMBL" id="JAHWGI010001423">
    <property type="protein sequence ID" value="KAK3931393.1"/>
    <property type="molecule type" value="Genomic_DNA"/>
</dbReference>
<evidence type="ECO:0000313" key="2">
    <source>
        <dbReference type="EMBL" id="KAK3924779.1"/>
    </source>
</evidence>
<evidence type="ECO:0000313" key="6">
    <source>
        <dbReference type="Proteomes" id="UP001219518"/>
    </source>
</evidence>
<evidence type="ECO:0000313" key="5">
    <source>
        <dbReference type="EMBL" id="KAK3931393.1"/>
    </source>
</evidence>
<organism evidence="2 6">
    <name type="scientific">Frankliniella fusca</name>
    <dbReference type="NCBI Taxonomy" id="407009"/>
    <lineage>
        <taxon>Eukaryota</taxon>
        <taxon>Metazoa</taxon>
        <taxon>Ecdysozoa</taxon>
        <taxon>Arthropoda</taxon>
        <taxon>Hexapoda</taxon>
        <taxon>Insecta</taxon>
        <taxon>Pterygota</taxon>
        <taxon>Neoptera</taxon>
        <taxon>Paraneoptera</taxon>
        <taxon>Thysanoptera</taxon>
        <taxon>Terebrantia</taxon>
        <taxon>Thripoidea</taxon>
        <taxon>Thripidae</taxon>
        <taxon>Frankliniella</taxon>
    </lineage>
</organism>
<sequence length="425" mass="48855">MVMEELELDDDIFFSLPDDNNNPILDEIWDRNDSDAERRAAFDSATPTTSKQSSKKKGGKKADPTKPRLPCHHCTKTYANENTLKTHLNGVAMRDMALRSPNVEQLREKLEELSEKTLNDIANKFKVGDLALNCVEYAKSVKEKDRTNVLDYLAVKFKSVFSWESVVFVSHLREKFITNTNKLLCDQEFREELRQLFSSVLIFHDESSSNFFITEFVMSLSTKIFVYVSETMRNQPSQAPSMEKRGSDDFSSLRFKRLVHYIGGSAVAGIKRRSKNYPSSVKFMLFHEIILQNFVEDKDDPSTHCTEDIKSWTATQSRGGLMFINVKAFDFFYELITLTLSHEEYDGSLILEKVHESVKSNYKIVDMWDALICSDESEALISLEWLSCIVDIICRCISRGIMKRRINEAIEKPVNNVAHRALLAR</sequence>
<dbReference type="EMBL" id="JAHWGI010001388">
    <property type="protein sequence ID" value="KAK3929218.1"/>
    <property type="molecule type" value="Genomic_DNA"/>
</dbReference>
<dbReference type="AlphaFoldDB" id="A0AAE1HP38"/>
<evidence type="ECO:0000256" key="1">
    <source>
        <dbReference type="SAM" id="MobiDB-lite"/>
    </source>
</evidence>
<dbReference type="Proteomes" id="UP001219518">
    <property type="component" value="Unassembled WGS sequence"/>
</dbReference>
<accession>A0AAE1HP38</accession>
<gene>
    <name evidence="5" type="ORF">KUF71_006381</name>
    <name evidence="2" type="ORF">KUF71_012913</name>
    <name evidence="3" type="ORF">KUF71_012924</name>
    <name evidence="4" type="ORF">KUF71_017678</name>
</gene>
<protein>
    <submittedName>
        <fullName evidence="2">Meiotic recombination protein DMC1/LIM15-like protein</fullName>
    </submittedName>
</protein>
<feature type="region of interest" description="Disordered" evidence="1">
    <location>
        <begin position="36"/>
        <end position="70"/>
    </location>
</feature>
<dbReference type="EMBL" id="JAHWGI010001200">
    <property type="protein sequence ID" value="KAK3924779.1"/>
    <property type="molecule type" value="Genomic_DNA"/>
</dbReference>
<keyword evidence="6" id="KW-1185">Reference proteome</keyword>
<comment type="caution">
    <text evidence="2">The sequence shown here is derived from an EMBL/GenBank/DDBJ whole genome shotgun (WGS) entry which is preliminary data.</text>
</comment>
<proteinExistence type="predicted"/>
<dbReference type="EMBL" id="JAHWGI010001201">
    <property type="protein sequence ID" value="KAK3924790.1"/>
    <property type="molecule type" value="Genomic_DNA"/>
</dbReference>